<organism evidence="3 4">
    <name type="scientific">Aeoliella mucimassa</name>
    <dbReference type="NCBI Taxonomy" id="2527972"/>
    <lineage>
        <taxon>Bacteria</taxon>
        <taxon>Pseudomonadati</taxon>
        <taxon>Planctomycetota</taxon>
        <taxon>Planctomycetia</taxon>
        <taxon>Pirellulales</taxon>
        <taxon>Lacipirellulaceae</taxon>
        <taxon>Aeoliella</taxon>
    </lineage>
</organism>
<name>A0A518AWL4_9BACT</name>
<dbReference type="EMBL" id="CP036278">
    <property type="protein sequence ID" value="QDU59113.1"/>
    <property type="molecule type" value="Genomic_DNA"/>
</dbReference>
<dbReference type="CDD" id="cd00081">
    <property type="entry name" value="Hint"/>
    <property type="match status" value="1"/>
</dbReference>
<dbReference type="PROSITE" id="PS50817">
    <property type="entry name" value="INTEIN_N_TER"/>
    <property type="match status" value="1"/>
</dbReference>
<dbReference type="AlphaFoldDB" id="A0A518AWL4"/>
<dbReference type="Pfam" id="PF07591">
    <property type="entry name" value="PT-HINT"/>
    <property type="match status" value="1"/>
</dbReference>
<dbReference type="GO" id="GO:0016539">
    <property type="term" value="P:intein-mediated protein splicing"/>
    <property type="evidence" value="ECO:0007669"/>
    <property type="project" value="InterPro"/>
</dbReference>
<dbReference type="Proteomes" id="UP000315750">
    <property type="component" value="Chromosome"/>
</dbReference>
<feature type="region of interest" description="Disordered" evidence="1">
    <location>
        <begin position="409"/>
        <end position="442"/>
    </location>
</feature>
<dbReference type="InterPro" id="IPR006141">
    <property type="entry name" value="Intein_N"/>
</dbReference>
<protein>
    <submittedName>
        <fullName evidence="3">Hom_end-associated Hint</fullName>
    </submittedName>
</protein>
<accession>A0A518AWL4</accession>
<proteinExistence type="predicted"/>
<dbReference type="Gene3D" id="2.170.16.10">
    <property type="entry name" value="Hedgehog/Intein (Hint) domain"/>
    <property type="match status" value="1"/>
</dbReference>
<dbReference type="PROSITE" id="PS50818">
    <property type="entry name" value="INTEIN_C_TER"/>
    <property type="match status" value="1"/>
</dbReference>
<dbReference type="SMART" id="SM00306">
    <property type="entry name" value="HintN"/>
    <property type="match status" value="1"/>
</dbReference>
<dbReference type="RefSeq" id="WP_197528714.1">
    <property type="nucleotide sequence ID" value="NZ_CP036278.1"/>
</dbReference>
<dbReference type="GO" id="GO:0003723">
    <property type="term" value="F:RNA binding"/>
    <property type="evidence" value="ECO:0007669"/>
    <property type="project" value="InterPro"/>
</dbReference>
<evidence type="ECO:0000313" key="4">
    <source>
        <dbReference type="Proteomes" id="UP000315750"/>
    </source>
</evidence>
<evidence type="ECO:0000313" key="3">
    <source>
        <dbReference type="EMBL" id="QDU59113.1"/>
    </source>
</evidence>
<feature type="domain" description="AXH" evidence="2">
    <location>
        <begin position="189"/>
        <end position="322"/>
    </location>
</feature>
<dbReference type="InterPro" id="IPR030934">
    <property type="entry name" value="Intein_C"/>
</dbReference>
<dbReference type="InterPro" id="IPR036844">
    <property type="entry name" value="Hint_dom_sf"/>
</dbReference>
<dbReference type="PROSITE" id="PS51148">
    <property type="entry name" value="AXH"/>
    <property type="match status" value="1"/>
</dbReference>
<keyword evidence="4" id="KW-1185">Reference proteome</keyword>
<reference evidence="3 4" key="1">
    <citation type="submission" date="2019-02" db="EMBL/GenBank/DDBJ databases">
        <title>Deep-cultivation of Planctomycetes and their phenomic and genomic characterization uncovers novel biology.</title>
        <authorList>
            <person name="Wiegand S."/>
            <person name="Jogler M."/>
            <person name="Boedeker C."/>
            <person name="Pinto D."/>
            <person name="Vollmers J."/>
            <person name="Rivas-Marin E."/>
            <person name="Kohn T."/>
            <person name="Peeters S.H."/>
            <person name="Heuer A."/>
            <person name="Rast P."/>
            <person name="Oberbeckmann S."/>
            <person name="Bunk B."/>
            <person name="Jeske O."/>
            <person name="Meyerdierks A."/>
            <person name="Storesund J.E."/>
            <person name="Kallscheuer N."/>
            <person name="Luecker S."/>
            <person name="Lage O.M."/>
            <person name="Pohl T."/>
            <person name="Merkel B.J."/>
            <person name="Hornburger P."/>
            <person name="Mueller R.-W."/>
            <person name="Bruemmer F."/>
            <person name="Labrenz M."/>
            <person name="Spormann A.M."/>
            <person name="Op den Camp H."/>
            <person name="Overmann J."/>
            <person name="Amann R."/>
            <person name="Jetten M.S.M."/>
            <person name="Mascher T."/>
            <person name="Medema M.H."/>
            <person name="Devos D.P."/>
            <person name="Kaster A.-K."/>
            <person name="Ovreas L."/>
            <person name="Rohde M."/>
            <person name="Galperin M.Y."/>
            <person name="Jogler C."/>
        </authorList>
    </citation>
    <scope>NUCLEOTIDE SEQUENCE [LARGE SCALE GENOMIC DNA]</scope>
    <source>
        <strain evidence="3 4">Pan181</strain>
    </source>
</reference>
<evidence type="ECO:0000259" key="2">
    <source>
        <dbReference type="PROSITE" id="PS51148"/>
    </source>
</evidence>
<dbReference type="InterPro" id="IPR003587">
    <property type="entry name" value="Hint_dom_N"/>
</dbReference>
<dbReference type="SUPFAM" id="SSF51294">
    <property type="entry name" value="Hedgehog/intein (Hint) domain"/>
    <property type="match status" value="1"/>
</dbReference>
<dbReference type="KEGG" id="amuc:Pan181_53540"/>
<sequence>MNLYAYVGGMPTGYSDPLGLFNWFGQKLVMPWHPRASWNPLDTGEAWGNVASGGADYVASGVEAAGYWTENDYGAGTGAFAGNLIRSAGGMVQGGLDTRGSVNATVQDVRHAYAVGQKHGVRLGVGEFIGTNQLVEGFSGYDIETGEELSEAERVERVADGSGRLGSTAGTVAGAIKGVKFGMQRTPCGRRRWRFWEDPCFPPGTLILMADGSTKAIEDVEPGDMVLADNPEDDEKPKAYKVVAVPKNWTKRLIHIDVDEDGDGKSDAHYRATGKHPIWTTERGWQNAVDLKIGDELMTDKLEEVRVIAVAEEKTEVDTYNLSVEGVHTFYIVGDGLAVLVHNVEGIYEFPDQWFPGQQYIGQSGDTDTRLDHWENVGRYDPNTGAASTEEVLGGKTAREIAEDARIMGRTGGTHPSDSNAVSNKVRPIGEKRAHLRRPPCP</sequence>
<evidence type="ECO:0000256" key="1">
    <source>
        <dbReference type="SAM" id="MobiDB-lite"/>
    </source>
</evidence>
<feature type="compositionally biased region" description="Polar residues" evidence="1">
    <location>
        <begin position="414"/>
        <end position="423"/>
    </location>
</feature>
<dbReference type="InterPro" id="IPR003652">
    <property type="entry name" value="Ataxin_AXH_dom"/>
</dbReference>
<gene>
    <name evidence="3" type="ORF">Pan181_53540</name>
</gene>